<proteinExistence type="predicted"/>
<evidence type="ECO:0000313" key="2">
    <source>
        <dbReference type="Proteomes" id="UP000283841"/>
    </source>
</evidence>
<reference evidence="1 2" key="1">
    <citation type="journal article" date="2018" name="Front. Microbiol.">
        <title>Genomic and genetic insights into a cosmopolitan fungus, Paecilomyces variotii (Eurotiales).</title>
        <authorList>
            <person name="Urquhart A.S."/>
            <person name="Mondo S.J."/>
            <person name="Makela M.R."/>
            <person name="Hane J.K."/>
            <person name="Wiebenga A."/>
            <person name="He G."/>
            <person name="Mihaltcheva S."/>
            <person name="Pangilinan J."/>
            <person name="Lipzen A."/>
            <person name="Barry K."/>
            <person name="de Vries R.P."/>
            <person name="Grigoriev I.V."/>
            <person name="Idnurm A."/>
        </authorList>
    </citation>
    <scope>NUCLEOTIDE SEQUENCE [LARGE SCALE GENOMIC DNA]</scope>
    <source>
        <strain evidence="1 2">CBS 101075</strain>
    </source>
</reference>
<sequence length="95" mass="11528">MMLIDVGCQVFSAWRLKRELLRRPRLQRETMSYLTGWGHPFEREYEENWDAHNIPSSPELLVNMFNESEYSKRMSDEMAEYRTKIETREASPRRL</sequence>
<dbReference type="STRING" id="264951.A0A443I8L0"/>
<dbReference type="GeneID" id="39599009"/>
<name>A0A443I8L0_BYSSP</name>
<comment type="caution">
    <text evidence="1">The sequence shown here is derived from an EMBL/GenBank/DDBJ whole genome shotgun (WGS) entry which is preliminary data.</text>
</comment>
<dbReference type="VEuPathDB" id="FungiDB:C8Q69DRAFT_454819"/>
<dbReference type="Proteomes" id="UP000283841">
    <property type="component" value="Unassembled WGS sequence"/>
</dbReference>
<dbReference type="AlphaFoldDB" id="A0A443I8L0"/>
<evidence type="ECO:0000313" key="1">
    <source>
        <dbReference type="EMBL" id="RWR00418.1"/>
    </source>
</evidence>
<dbReference type="RefSeq" id="XP_028490062.1">
    <property type="nucleotide sequence ID" value="XM_028629732.1"/>
</dbReference>
<organism evidence="1 2">
    <name type="scientific">Byssochlamys spectabilis</name>
    <name type="common">Paecilomyces variotii</name>
    <dbReference type="NCBI Taxonomy" id="264951"/>
    <lineage>
        <taxon>Eukaryota</taxon>
        <taxon>Fungi</taxon>
        <taxon>Dikarya</taxon>
        <taxon>Ascomycota</taxon>
        <taxon>Pezizomycotina</taxon>
        <taxon>Eurotiomycetes</taxon>
        <taxon>Eurotiomycetidae</taxon>
        <taxon>Eurotiales</taxon>
        <taxon>Thermoascaceae</taxon>
        <taxon>Paecilomyces</taxon>
    </lineage>
</organism>
<protein>
    <submittedName>
        <fullName evidence="1">Uncharacterized protein</fullName>
    </submittedName>
</protein>
<gene>
    <name evidence="1" type="ORF">C8Q69DRAFT_454819</name>
</gene>
<keyword evidence="2" id="KW-1185">Reference proteome</keyword>
<dbReference type="EMBL" id="RCNU01000001">
    <property type="protein sequence ID" value="RWR00418.1"/>
    <property type="molecule type" value="Genomic_DNA"/>
</dbReference>
<accession>A0A443I8L0</accession>